<evidence type="ECO:0000256" key="1">
    <source>
        <dbReference type="SAM" id="MobiDB-lite"/>
    </source>
</evidence>
<proteinExistence type="predicted"/>
<dbReference type="EMBL" id="JACHJS010000001">
    <property type="protein sequence ID" value="MBB4967964.1"/>
    <property type="molecule type" value="Genomic_DNA"/>
</dbReference>
<protein>
    <submittedName>
        <fullName evidence="2">Uncharacterized protein</fullName>
    </submittedName>
</protein>
<dbReference type="RefSeq" id="WP_184673077.1">
    <property type="nucleotide sequence ID" value="NZ_BAABAI010000016.1"/>
</dbReference>
<dbReference type="AlphaFoldDB" id="A0A7W7T7G5"/>
<feature type="region of interest" description="Disordered" evidence="1">
    <location>
        <begin position="40"/>
        <end position="59"/>
    </location>
</feature>
<organism evidence="2 3">
    <name type="scientific">Saccharothrix violaceirubra</name>
    <dbReference type="NCBI Taxonomy" id="413306"/>
    <lineage>
        <taxon>Bacteria</taxon>
        <taxon>Bacillati</taxon>
        <taxon>Actinomycetota</taxon>
        <taxon>Actinomycetes</taxon>
        <taxon>Pseudonocardiales</taxon>
        <taxon>Pseudonocardiaceae</taxon>
        <taxon>Saccharothrix</taxon>
    </lineage>
</organism>
<evidence type="ECO:0000313" key="2">
    <source>
        <dbReference type="EMBL" id="MBB4967964.1"/>
    </source>
</evidence>
<reference evidence="2 3" key="1">
    <citation type="submission" date="2020-08" db="EMBL/GenBank/DDBJ databases">
        <title>Sequencing the genomes of 1000 actinobacteria strains.</title>
        <authorList>
            <person name="Klenk H.-P."/>
        </authorList>
    </citation>
    <scope>NUCLEOTIDE SEQUENCE [LARGE SCALE GENOMIC DNA]</scope>
    <source>
        <strain evidence="2 3">DSM 45084</strain>
    </source>
</reference>
<comment type="caution">
    <text evidence="2">The sequence shown here is derived from an EMBL/GenBank/DDBJ whole genome shotgun (WGS) entry which is preliminary data.</text>
</comment>
<dbReference type="Proteomes" id="UP000542674">
    <property type="component" value="Unassembled WGS sequence"/>
</dbReference>
<accession>A0A7W7T7G5</accession>
<evidence type="ECO:0000313" key="3">
    <source>
        <dbReference type="Proteomes" id="UP000542674"/>
    </source>
</evidence>
<gene>
    <name evidence="2" type="ORF">F4559_005323</name>
</gene>
<keyword evidence="3" id="KW-1185">Reference proteome</keyword>
<sequence>MIHEWPFPDGLVDYPADVKALGPVVNIVVRSRWVVSAKEDASGGRRARSSGGGCPAAAEWHSSGHRHLVWSAVKEAR</sequence>
<name>A0A7W7T7G5_9PSEU</name>